<protein>
    <submittedName>
        <fullName evidence="9">Glycoside hydrolase family 65 protein</fullName>
    </submittedName>
</protein>
<feature type="domain" description="Glycoside hydrolase family 65 C-terminal" evidence="7">
    <location>
        <begin position="786"/>
        <end position="840"/>
    </location>
</feature>
<dbReference type="GO" id="GO:0016787">
    <property type="term" value="F:hydrolase activity"/>
    <property type="evidence" value="ECO:0007669"/>
    <property type="project" value="UniProtKB-KW"/>
</dbReference>
<dbReference type="EMBL" id="JADQDF010000001">
    <property type="protein sequence ID" value="MBW0131720.1"/>
    <property type="molecule type" value="Genomic_DNA"/>
</dbReference>
<proteinExistence type="inferred from homology"/>
<feature type="compositionally biased region" description="Low complexity" evidence="5">
    <location>
        <begin position="883"/>
        <end position="894"/>
    </location>
</feature>
<dbReference type="Pfam" id="PF03632">
    <property type="entry name" value="Glyco_hydro_65m"/>
    <property type="match status" value="1"/>
</dbReference>
<evidence type="ECO:0000256" key="2">
    <source>
        <dbReference type="ARBA" id="ARBA00022676"/>
    </source>
</evidence>
<feature type="domain" description="Glycoside hydrolase family 65 N-terminal" evidence="8">
    <location>
        <begin position="67"/>
        <end position="321"/>
    </location>
</feature>
<evidence type="ECO:0000256" key="4">
    <source>
        <dbReference type="ARBA" id="ARBA00023295"/>
    </source>
</evidence>
<keyword evidence="9" id="KW-0378">Hydrolase</keyword>
<keyword evidence="4" id="KW-0326">Glycosidase</keyword>
<accession>A0ABS6UHJ1</accession>
<feature type="domain" description="Glycoside hydrolase family 65 central catalytic" evidence="6">
    <location>
        <begin position="380"/>
        <end position="776"/>
    </location>
</feature>
<dbReference type="Pfam" id="PF03636">
    <property type="entry name" value="Glyco_hydro_65N"/>
    <property type="match status" value="1"/>
</dbReference>
<feature type="compositionally biased region" description="Basic residues" evidence="5">
    <location>
        <begin position="23"/>
        <end position="34"/>
    </location>
</feature>
<keyword evidence="10" id="KW-1185">Reference proteome</keyword>
<dbReference type="Pfam" id="PF03633">
    <property type="entry name" value="Glyco_hydro_65C"/>
    <property type="match status" value="1"/>
</dbReference>
<evidence type="ECO:0000259" key="8">
    <source>
        <dbReference type="Pfam" id="PF03636"/>
    </source>
</evidence>
<evidence type="ECO:0000259" key="7">
    <source>
        <dbReference type="Pfam" id="PF03633"/>
    </source>
</evidence>
<evidence type="ECO:0000256" key="1">
    <source>
        <dbReference type="ARBA" id="ARBA00006768"/>
    </source>
</evidence>
<dbReference type="PANTHER" id="PTHR11051">
    <property type="entry name" value="GLYCOSYL HYDROLASE-RELATED"/>
    <property type="match status" value="1"/>
</dbReference>
<evidence type="ECO:0000256" key="5">
    <source>
        <dbReference type="SAM" id="MobiDB-lite"/>
    </source>
</evidence>
<feature type="region of interest" description="Disordered" evidence="5">
    <location>
        <begin position="1"/>
        <end position="55"/>
    </location>
</feature>
<dbReference type="Proteomes" id="UP000694300">
    <property type="component" value="Unassembled WGS sequence"/>
</dbReference>
<evidence type="ECO:0000256" key="3">
    <source>
        <dbReference type="ARBA" id="ARBA00022679"/>
    </source>
</evidence>
<dbReference type="InterPro" id="IPR005196">
    <property type="entry name" value="Glyco_hydro_65_N"/>
</dbReference>
<name>A0ABS6UHJ1_9PSEU</name>
<dbReference type="InterPro" id="IPR017045">
    <property type="entry name" value="Malt_Pase/Glycosyl_Hdrlase"/>
</dbReference>
<comment type="caution">
    <text evidence="9">The sequence shown here is derived from an EMBL/GenBank/DDBJ whole genome shotgun (WGS) entry which is preliminary data.</text>
</comment>
<evidence type="ECO:0000313" key="10">
    <source>
        <dbReference type="Proteomes" id="UP000694300"/>
    </source>
</evidence>
<sequence>MPRDPGGRAAELGEPGGAAPQRLPRRRRAVRRRTGPVGVTGPPHPCPDAADGGGTSATADAWTLVIDGWDPADEGRREALCTLGNGRFATRGAAPESAADGVHYPGTYAAGCYDRLRDEVAGRTVENESLVNLPNWLDLRFAVDDEDWIDLSATRVLEHRLSLDLRRGVLSRRMRFVDGAGRTTSVRQRRFVHMAQPHLAGLHTVVTAEDWAGRFRVASGIDGTVTNAGVRRYDGLSGRHLEVVDTGEPDARTVLLVARTVQSGLRFAEAARTHVQRDGEVLDPPRLLVSTPGRIAHELELELRPGEPVSVEKVVALVTSRDPAISEPAATAAELLAEAPGFDELLVGHELAWHQLWRRFAIELADGHAPTTLDTLRVLRLSVFHVLQSVSPHNVDLDAGIPARGLHGEAYRGHVFWDEIFVFPLLTLRLPGLARSLLRYRIRRLDAARRAARAAGHTGAMYPWQSGSDGREETQQMHLNPRSGRWLPDTSHLQRHVGLAVAYDIWQYHQATGDLEFLAEHGAEALLEIARFFAGLATHDPARDRFRIRGVMGPDEYSTRYPGAAEPGLDDNAYTNVMAVWVLLRAQEVLEVLPATRRTELVESLGLGPAELLHWRDVSRRMYVPIAPDGIISQFEGYRDLPELDWADYRRRYGDIQRLDRILEAEGRSVDDVQASKQADVLMLFYLLSADELRELLGRLGYALPPEAIPRTIEYYIARTANGSTLSALVHAWVLARGRREQALDLFEQALHSDIADIQGGTTAEGVHLGAMAGSVDLLQRCFAGLETRQDTLWFNPHWPRRFGRLEFAVEYRGQPLTVQVTGREVRVAAGPGPGAAVRVGCGEQVRELHPGETAVFLAAGGAGASGTGDFRPAAGGPAPLSQRRAPGQRGPRR</sequence>
<dbReference type="InterPro" id="IPR005194">
    <property type="entry name" value="Glyco_hydro_65_C"/>
</dbReference>
<feature type="region of interest" description="Disordered" evidence="5">
    <location>
        <begin position="867"/>
        <end position="894"/>
    </location>
</feature>
<dbReference type="PANTHER" id="PTHR11051:SF8">
    <property type="entry name" value="PROTEIN-GLUCOSYLGALACTOSYLHYDROXYLYSINE GLUCOSIDASE"/>
    <property type="match status" value="1"/>
</dbReference>
<keyword evidence="3" id="KW-0808">Transferase</keyword>
<keyword evidence="2" id="KW-0328">Glycosyltransferase</keyword>
<organism evidence="9 10">
    <name type="scientific">Pseudonocardia oceani</name>
    <dbReference type="NCBI Taxonomy" id="2792013"/>
    <lineage>
        <taxon>Bacteria</taxon>
        <taxon>Bacillati</taxon>
        <taxon>Actinomycetota</taxon>
        <taxon>Actinomycetes</taxon>
        <taxon>Pseudonocardiales</taxon>
        <taxon>Pseudonocardiaceae</taxon>
        <taxon>Pseudonocardia</taxon>
    </lineage>
</organism>
<feature type="compositionally biased region" description="Low complexity" evidence="5">
    <location>
        <begin position="7"/>
        <end position="22"/>
    </location>
</feature>
<comment type="similarity">
    <text evidence="1">Belongs to the glycosyl hydrolase 65 family.</text>
</comment>
<dbReference type="InterPro" id="IPR005195">
    <property type="entry name" value="Glyco_hydro_65_M"/>
</dbReference>
<gene>
    <name evidence="9" type="ORF">I4I82_29195</name>
</gene>
<evidence type="ECO:0000313" key="9">
    <source>
        <dbReference type="EMBL" id="MBW0131720.1"/>
    </source>
</evidence>
<dbReference type="PIRSF" id="PIRSF036289">
    <property type="entry name" value="Glycosyl_hydrolase_malt_phosph"/>
    <property type="match status" value="1"/>
</dbReference>
<reference evidence="9 10" key="1">
    <citation type="submission" date="2020-11" db="EMBL/GenBank/DDBJ databases">
        <title>Pseudonocardia abyssalis sp. nov. and Pseudonocardia oceani sp. nov., description and phylogenomic analysis of two novel actinomycetes isolated from the deep Southern Ocean.</title>
        <authorList>
            <person name="Parra J."/>
        </authorList>
    </citation>
    <scope>NUCLEOTIDE SEQUENCE [LARGE SCALE GENOMIC DNA]</scope>
    <source>
        <strain evidence="10">KRD185</strain>
    </source>
</reference>
<evidence type="ECO:0000259" key="6">
    <source>
        <dbReference type="Pfam" id="PF03632"/>
    </source>
</evidence>